<dbReference type="PANTHER" id="PTHR36700">
    <property type="entry name" value="CRISPR SYSTEM CMR SUBUNIT CMR4"/>
    <property type="match status" value="1"/>
</dbReference>
<evidence type="ECO:0000259" key="2">
    <source>
        <dbReference type="Pfam" id="PF03787"/>
    </source>
</evidence>
<dbReference type="NCBIfam" id="TIGR02580">
    <property type="entry name" value="cas_RAMP_Cmr4"/>
    <property type="match status" value="1"/>
</dbReference>
<dbReference type="InterPro" id="IPR005537">
    <property type="entry name" value="RAMP_III_fam"/>
</dbReference>
<evidence type="ECO:0000313" key="3">
    <source>
        <dbReference type="EMBL" id="MCC9293926.1"/>
    </source>
</evidence>
<dbReference type="Pfam" id="PF03787">
    <property type="entry name" value="RAMPs"/>
    <property type="match status" value="1"/>
</dbReference>
<keyword evidence="1" id="KW-0051">Antiviral defense</keyword>
<comment type="caution">
    <text evidence="3">The sequence shown here is derived from an EMBL/GenBank/DDBJ whole genome shotgun (WGS) entry which is preliminary data.</text>
</comment>
<dbReference type="PANTHER" id="PTHR36700:SF1">
    <property type="entry name" value="CRISPR SYSTEM CMR SUBUNIT CMR4"/>
    <property type="match status" value="1"/>
</dbReference>
<protein>
    <submittedName>
        <fullName evidence="3">Type III-B CRISPR module RAMP protein Cmr4</fullName>
    </submittedName>
</protein>
<dbReference type="EMBL" id="JAJJPB010000002">
    <property type="protein sequence ID" value="MCC9293926.1"/>
    <property type="molecule type" value="Genomic_DNA"/>
</dbReference>
<dbReference type="InterPro" id="IPR013410">
    <property type="entry name" value="CRISPR-assoc_RAMP_Cmr4"/>
</dbReference>
<gene>
    <name evidence="3" type="primary">cmr4</name>
    <name evidence="3" type="ORF">LN736_03460</name>
</gene>
<dbReference type="Proteomes" id="UP001165422">
    <property type="component" value="Unassembled WGS sequence"/>
</dbReference>
<dbReference type="RefSeq" id="WP_229980860.1">
    <property type="nucleotide sequence ID" value="NZ_JAJJPB010000002.1"/>
</dbReference>
<name>A0ABS8N2L7_9CLOT</name>
<accession>A0ABS8N2L7</accession>
<evidence type="ECO:0000256" key="1">
    <source>
        <dbReference type="ARBA" id="ARBA00023118"/>
    </source>
</evidence>
<reference evidence="3" key="1">
    <citation type="submission" date="2021-11" db="EMBL/GenBank/DDBJ databases">
        <authorList>
            <person name="Qingchun L."/>
            <person name="Dong Z."/>
            <person name="Zongwei Q."/>
            <person name="Jia Z."/>
            <person name="Duotao L."/>
        </authorList>
    </citation>
    <scope>NUCLEOTIDE SEQUENCE</scope>
    <source>
        <strain evidence="3">WLY-B-L2</strain>
    </source>
</reference>
<evidence type="ECO:0000313" key="4">
    <source>
        <dbReference type="Proteomes" id="UP001165422"/>
    </source>
</evidence>
<feature type="domain" description="CRISPR type III-associated protein" evidence="2">
    <location>
        <begin position="9"/>
        <end position="281"/>
    </location>
</feature>
<keyword evidence="4" id="KW-1185">Reference proteome</keyword>
<sequence length="292" mass="33652">MNKSKMFFLKTIAPMHVGASEGLGMVDMPVQRESSTNIPKVESSTFKGDLREACRKLFNEKDIPLLFGKEGKSGKLAFTDLKLLFFPVKSSVNIYLLISCPYILERFFEESILYNTDYDINEEKSGELIDECKYVKDDMVLIPFDIDKNIPKYIYLNDYLFKTRKIKFEDMFCGMQDFNTVLNRIVVVSNKNFIDFVTYYTEIVMRNEINNDVKASKNKSLFTQEYIPSETIFYGIISKFNDIFDKENKDQVFNKFMQKLSNGQLKILQIGGNATLGKGLAEIISLGMNFDG</sequence>
<proteinExistence type="predicted"/>
<organism evidence="3 4">
    <name type="scientific">Clostridium aromativorans</name>
    <dbReference type="NCBI Taxonomy" id="2836848"/>
    <lineage>
        <taxon>Bacteria</taxon>
        <taxon>Bacillati</taxon>
        <taxon>Bacillota</taxon>
        <taxon>Clostridia</taxon>
        <taxon>Eubacteriales</taxon>
        <taxon>Clostridiaceae</taxon>
        <taxon>Clostridium</taxon>
    </lineage>
</organism>